<name>A0ABS5JV60_9BACT</name>
<dbReference type="EMBL" id="JAGUCO010000004">
    <property type="protein sequence ID" value="MBS2098364.1"/>
    <property type="molecule type" value="Genomic_DNA"/>
</dbReference>
<keyword evidence="3 5" id="KW-0238">DNA-binding</keyword>
<accession>A0ABS5JV60</accession>
<protein>
    <submittedName>
        <fullName evidence="8">Response regulator transcription factor</fullName>
    </submittedName>
</protein>
<evidence type="ECO:0000313" key="8">
    <source>
        <dbReference type="EMBL" id="MBS2098364.1"/>
    </source>
</evidence>
<evidence type="ECO:0000256" key="5">
    <source>
        <dbReference type="PROSITE-ProRule" id="PRU01091"/>
    </source>
</evidence>
<dbReference type="SMART" id="SM00862">
    <property type="entry name" value="Trans_reg_C"/>
    <property type="match status" value="1"/>
</dbReference>
<dbReference type="Gene3D" id="3.40.50.2300">
    <property type="match status" value="1"/>
</dbReference>
<dbReference type="PANTHER" id="PTHR48111">
    <property type="entry name" value="REGULATOR OF RPOS"/>
    <property type="match status" value="1"/>
</dbReference>
<keyword evidence="9" id="KW-1185">Reference proteome</keyword>
<dbReference type="SUPFAM" id="SSF52172">
    <property type="entry name" value="CheY-like"/>
    <property type="match status" value="1"/>
</dbReference>
<evidence type="ECO:0000259" key="6">
    <source>
        <dbReference type="PROSITE" id="PS50110"/>
    </source>
</evidence>
<dbReference type="InterPro" id="IPR011006">
    <property type="entry name" value="CheY-like_superfamily"/>
</dbReference>
<keyword evidence="2" id="KW-0902">Two-component regulatory system</keyword>
<evidence type="ECO:0000256" key="3">
    <source>
        <dbReference type="ARBA" id="ARBA00023125"/>
    </source>
</evidence>
<proteinExistence type="predicted"/>
<dbReference type="SUPFAM" id="SSF46894">
    <property type="entry name" value="C-terminal effector domain of the bipartite response regulators"/>
    <property type="match status" value="1"/>
</dbReference>
<dbReference type="Pfam" id="PF00072">
    <property type="entry name" value="Response_reg"/>
    <property type="match status" value="1"/>
</dbReference>
<dbReference type="InterPro" id="IPR001867">
    <property type="entry name" value="OmpR/PhoB-type_DNA-bd"/>
</dbReference>
<dbReference type="PROSITE" id="PS51755">
    <property type="entry name" value="OMPR_PHOB"/>
    <property type="match status" value="1"/>
</dbReference>
<dbReference type="Gene3D" id="6.10.250.690">
    <property type="match status" value="1"/>
</dbReference>
<evidence type="ECO:0000256" key="2">
    <source>
        <dbReference type="ARBA" id="ARBA00023012"/>
    </source>
</evidence>
<dbReference type="InterPro" id="IPR036388">
    <property type="entry name" value="WH-like_DNA-bd_sf"/>
</dbReference>
<dbReference type="PROSITE" id="PS50110">
    <property type="entry name" value="RESPONSE_REGULATORY"/>
    <property type="match status" value="1"/>
</dbReference>
<dbReference type="CDD" id="cd00383">
    <property type="entry name" value="trans_reg_C"/>
    <property type="match status" value="1"/>
</dbReference>
<feature type="DNA-binding region" description="OmpR/PhoB-type" evidence="5">
    <location>
        <begin position="128"/>
        <end position="225"/>
    </location>
</feature>
<dbReference type="PANTHER" id="PTHR48111:SF40">
    <property type="entry name" value="PHOSPHATE REGULON TRANSCRIPTIONAL REGULATORY PROTEIN PHOB"/>
    <property type="match status" value="1"/>
</dbReference>
<dbReference type="RefSeq" id="WP_212215606.1">
    <property type="nucleotide sequence ID" value="NZ_JAGUCO010000004.1"/>
</dbReference>
<dbReference type="InterPro" id="IPR016032">
    <property type="entry name" value="Sig_transdc_resp-reg_C-effctor"/>
</dbReference>
<dbReference type="InterPro" id="IPR001789">
    <property type="entry name" value="Sig_transdc_resp-reg_receiver"/>
</dbReference>
<evidence type="ECO:0000313" key="9">
    <source>
        <dbReference type="Proteomes" id="UP000708576"/>
    </source>
</evidence>
<dbReference type="SMART" id="SM00448">
    <property type="entry name" value="REC"/>
    <property type="match status" value="1"/>
</dbReference>
<dbReference type="Pfam" id="PF00486">
    <property type="entry name" value="Trans_reg_C"/>
    <property type="match status" value="1"/>
</dbReference>
<evidence type="ECO:0000256" key="4">
    <source>
        <dbReference type="PROSITE-ProRule" id="PRU00169"/>
    </source>
</evidence>
<feature type="domain" description="OmpR/PhoB-type" evidence="7">
    <location>
        <begin position="128"/>
        <end position="225"/>
    </location>
</feature>
<organism evidence="8 9">
    <name type="scientific">Carboxylicivirga linearis</name>
    <dbReference type="NCBI Taxonomy" id="1628157"/>
    <lineage>
        <taxon>Bacteria</taxon>
        <taxon>Pseudomonadati</taxon>
        <taxon>Bacteroidota</taxon>
        <taxon>Bacteroidia</taxon>
        <taxon>Marinilabiliales</taxon>
        <taxon>Marinilabiliaceae</taxon>
        <taxon>Carboxylicivirga</taxon>
    </lineage>
</organism>
<evidence type="ECO:0000259" key="7">
    <source>
        <dbReference type="PROSITE" id="PS51755"/>
    </source>
</evidence>
<sequence length="226" mass="26099">MARILLVEDDTSMGFLLVDFLETNGFDVKLYKEGIKGLEAFEKHTFDFCILDVMLPGMDGFTIAENIRKVNKRIPIIFLTARAMKEDKIKGFNLGVDDYVTKPFDEDELLLRIKAILNRIQLKEEDLTTEFSIGKYHFDSANQMLTLDDDAKRLTQKESDVLKMLCQSMNNIVRREDILVAIWGENDYFHGRSLDVFIAKLRKYLKNDESVNIENVPKVGFVLNTD</sequence>
<feature type="domain" description="Response regulatory" evidence="6">
    <location>
        <begin position="3"/>
        <end position="117"/>
    </location>
</feature>
<dbReference type="InterPro" id="IPR039420">
    <property type="entry name" value="WalR-like"/>
</dbReference>
<dbReference type="Gene3D" id="1.10.10.10">
    <property type="entry name" value="Winged helix-like DNA-binding domain superfamily/Winged helix DNA-binding domain"/>
    <property type="match status" value="1"/>
</dbReference>
<feature type="modified residue" description="4-aspartylphosphate" evidence="4">
    <location>
        <position position="52"/>
    </location>
</feature>
<dbReference type="Proteomes" id="UP000708576">
    <property type="component" value="Unassembled WGS sequence"/>
</dbReference>
<reference evidence="8 9" key="1">
    <citation type="journal article" date="2015" name="Int. J. Syst. Evol. Microbiol.">
        <title>Carboxylicivirga linearis sp. nov., isolated from a sea cucumber culture pond.</title>
        <authorList>
            <person name="Wang F.Q."/>
            <person name="Zhou Y.X."/>
            <person name="Lin X.Z."/>
            <person name="Chen G.J."/>
            <person name="Du Z.J."/>
        </authorList>
    </citation>
    <scope>NUCLEOTIDE SEQUENCE [LARGE SCALE GENOMIC DNA]</scope>
    <source>
        <strain evidence="8 9">FB218</strain>
    </source>
</reference>
<dbReference type="CDD" id="cd17574">
    <property type="entry name" value="REC_OmpR"/>
    <property type="match status" value="1"/>
</dbReference>
<evidence type="ECO:0000256" key="1">
    <source>
        <dbReference type="ARBA" id="ARBA00022553"/>
    </source>
</evidence>
<gene>
    <name evidence="8" type="ORF">KEM10_08745</name>
</gene>
<comment type="caution">
    <text evidence="8">The sequence shown here is derived from an EMBL/GenBank/DDBJ whole genome shotgun (WGS) entry which is preliminary data.</text>
</comment>
<keyword evidence="1 4" id="KW-0597">Phosphoprotein</keyword>